<organism evidence="2 3">
    <name type="scientific">Photobacterium chitinilyticum</name>
    <dbReference type="NCBI Taxonomy" id="2485123"/>
    <lineage>
        <taxon>Bacteria</taxon>
        <taxon>Pseudomonadati</taxon>
        <taxon>Pseudomonadota</taxon>
        <taxon>Gammaproteobacteria</taxon>
        <taxon>Vibrionales</taxon>
        <taxon>Vibrionaceae</taxon>
        <taxon>Photobacterium</taxon>
    </lineage>
</organism>
<name>A0A3S4THG9_9GAMM</name>
<dbReference type="Proteomes" id="UP000287563">
    <property type="component" value="Unassembled WGS sequence"/>
</dbReference>
<dbReference type="EMBL" id="RJLM01000110">
    <property type="protein sequence ID" value="RWX52660.1"/>
    <property type="molecule type" value="Genomic_DNA"/>
</dbReference>
<evidence type="ECO:0000313" key="3">
    <source>
        <dbReference type="Proteomes" id="UP000287563"/>
    </source>
</evidence>
<keyword evidence="1" id="KW-1133">Transmembrane helix</keyword>
<evidence type="ECO:0000256" key="1">
    <source>
        <dbReference type="SAM" id="Phobius"/>
    </source>
</evidence>
<comment type="caution">
    <text evidence="2">The sequence shown here is derived from an EMBL/GenBank/DDBJ whole genome shotgun (WGS) entry which is preliminary data.</text>
</comment>
<dbReference type="AlphaFoldDB" id="A0A3S4THG9"/>
<reference evidence="2 3" key="1">
    <citation type="submission" date="2018-11" db="EMBL/GenBank/DDBJ databases">
        <title>Photobacterium sp. BEI247 sp. nov., a marine bacterium isolated from Yongle Blue Hole in the South China Sea.</title>
        <authorList>
            <person name="Wang X."/>
        </authorList>
    </citation>
    <scope>NUCLEOTIDE SEQUENCE [LARGE SCALE GENOMIC DNA]</scope>
    <source>
        <strain evidence="3">BEI247</strain>
    </source>
</reference>
<keyword evidence="1" id="KW-0472">Membrane</keyword>
<protein>
    <submittedName>
        <fullName evidence="2">Uncharacterized protein</fullName>
    </submittedName>
</protein>
<sequence>MNNEQISAVFDILFFILFLVIFLLAFYNLMKGLAIKSVIANEINKKGIDKRTSVHFSYFESEVVRVLGDKKEVRNLYIISRKYVLRGVFFMFVGGLMITFGS</sequence>
<evidence type="ECO:0000313" key="2">
    <source>
        <dbReference type="EMBL" id="RWX52660.1"/>
    </source>
</evidence>
<keyword evidence="1" id="KW-0812">Transmembrane</keyword>
<feature type="transmembrane region" description="Helical" evidence="1">
    <location>
        <begin position="6"/>
        <end position="27"/>
    </location>
</feature>
<feature type="transmembrane region" description="Helical" evidence="1">
    <location>
        <begin position="83"/>
        <end position="101"/>
    </location>
</feature>
<accession>A0A3S4THG9</accession>
<dbReference type="RefSeq" id="WP_128786707.1">
    <property type="nucleotide sequence ID" value="NZ_RJLM01000110.1"/>
</dbReference>
<keyword evidence="3" id="KW-1185">Reference proteome</keyword>
<gene>
    <name evidence="2" type="ORF">EDI28_26325</name>
</gene>
<proteinExistence type="predicted"/>